<dbReference type="Proteomes" id="UP001428290">
    <property type="component" value="Unassembled WGS sequence"/>
</dbReference>
<protein>
    <recommendedName>
        <fullName evidence="12">Bacillopeptidase F</fullName>
    </recommendedName>
</protein>
<sequence>MRLIKPFILLMVLAAFCLPSASANTPDRLASKADSALLAKLNAGQQVPTLVLLQAQVDTNFADRLASKEAKGAAVVAALRQQAQRDQTPLLAELSNRGIRSEGFLSVNALYATLDLASAQWLAEQASVKQLIEDSIVVKVEKPVAETNPAPQTVNTTTWGVDYVKAPQVWAKGITGQGIVIAGEDTGVRWTHAALKNKYRGWDGANASHDYNWYDGIRTSLGGSNPCGIAINAPCDDNSHGTHTVGTVVGDNGTGEQIGVAPGAKWIACRNMDAGNGTPATYIRCIDWMLAPFPAAGTSAQGDPSKAPHVVNNSWGCPDTEGCTNTPSDGIQTSVQNVTNAGIMFVASAGNDGSSCATITTPVAIYPESFVVGSHTSSGAISGFSSRGPATNNGASRIGPDISAPGSSVRSATNGSDSTYGSSSGTSMASPHVVGVVALLWSARPELQGQVDLTRAILQETATPAPSTQTCGGVAGTSIPNNTFGHGYVNALTAIAPTLQGSITVDGTAATSATIRLENSVGVVEFGKTTGVYSTSLPAGLYTATVTVPNETPMTRQVTIVKGQVATEDFEFGGGTVSGNATLNGTGRAGVSITANPGNFTTETDANGDYSLDLPAGTFTISSEFMALETQVATVTVVLNQTIIQDFDFATTQTVNIQNFRFSPSPITVTLGTSILWRNLDASTHTTTRSQTPFVWDSGNLSQNQDYAVTFDQVGTFSYVCSLHGNMQGTVVVTPPLQKTYLPWTTK</sequence>
<keyword evidence="7" id="KW-0732">Signal</keyword>
<reference evidence="10 11" key="1">
    <citation type="submission" date="2024-02" db="EMBL/GenBank/DDBJ databases">
        <title>Herpetosiphon gulosus NBRC 112829.</title>
        <authorList>
            <person name="Ichikawa N."/>
            <person name="Katano-Makiyama Y."/>
            <person name="Hidaka K."/>
        </authorList>
    </citation>
    <scope>NUCLEOTIDE SEQUENCE [LARGE SCALE GENOMIC DNA]</scope>
    <source>
        <strain evidence="10 11">NBRC 112829</strain>
    </source>
</reference>
<dbReference type="InterPro" id="IPR036852">
    <property type="entry name" value="Peptidase_S8/S53_dom_sf"/>
</dbReference>
<feature type="signal peptide" evidence="7">
    <location>
        <begin position="1"/>
        <end position="23"/>
    </location>
</feature>
<dbReference type="Gene3D" id="3.40.50.200">
    <property type="entry name" value="Peptidase S8/S53 domain"/>
    <property type="match status" value="1"/>
</dbReference>
<dbReference type="InterPro" id="IPR033857">
    <property type="entry name" value="Bacillopeptidase_F"/>
</dbReference>
<gene>
    <name evidence="10" type="ORF">Hgul01_01500</name>
</gene>
<evidence type="ECO:0000256" key="7">
    <source>
        <dbReference type="SAM" id="SignalP"/>
    </source>
</evidence>
<proteinExistence type="inferred from homology"/>
<organism evidence="10 11">
    <name type="scientific">Herpetosiphon gulosus</name>
    <dbReference type="NCBI Taxonomy" id="1973496"/>
    <lineage>
        <taxon>Bacteria</taxon>
        <taxon>Bacillati</taxon>
        <taxon>Chloroflexota</taxon>
        <taxon>Chloroflexia</taxon>
        <taxon>Herpetosiphonales</taxon>
        <taxon>Herpetosiphonaceae</taxon>
        <taxon>Herpetosiphon</taxon>
    </lineage>
</organism>
<evidence type="ECO:0000256" key="4">
    <source>
        <dbReference type="ARBA" id="ARBA00022825"/>
    </source>
</evidence>
<keyword evidence="4 5" id="KW-0720">Serine protease</keyword>
<evidence type="ECO:0000256" key="2">
    <source>
        <dbReference type="ARBA" id="ARBA00022670"/>
    </source>
</evidence>
<dbReference type="EMBL" id="BAABRU010000004">
    <property type="protein sequence ID" value="GAA5527707.1"/>
    <property type="molecule type" value="Genomic_DNA"/>
</dbReference>
<dbReference type="InterPro" id="IPR000209">
    <property type="entry name" value="Peptidase_S8/S53_dom"/>
</dbReference>
<dbReference type="SUPFAM" id="SSF49503">
    <property type="entry name" value="Cupredoxins"/>
    <property type="match status" value="1"/>
</dbReference>
<feature type="domain" description="EfeO-type cupredoxin-like" evidence="9">
    <location>
        <begin position="650"/>
        <end position="733"/>
    </location>
</feature>
<feature type="active site" description="Charge relay system" evidence="5">
    <location>
        <position position="185"/>
    </location>
</feature>
<keyword evidence="3 5" id="KW-0378">Hydrolase</keyword>
<feature type="compositionally biased region" description="Low complexity" evidence="6">
    <location>
        <begin position="413"/>
        <end position="428"/>
    </location>
</feature>
<dbReference type="InterPro" id="IPR051048">
    <property type="entry name" value="Peptidase_S8/S53_subtilisin"/>
</dbReference>
<dbReference type="InterPro" id="IPR015500">
    <property type="entry name" value="Peptidase_S8_subtilisin-rel"/>
</dbReference>
<evidence type="ECO:0000256" key="1">
    <source>
        <dbReference type="ARBA" id="ARBA00011073"/>
    </source>
</evidence>
<comment type="caution">
    <text evidence="10">The sequence shown here is derived from an EMBL/GenBank/DDBJ whole genome shotgun (WGS) entry which is preliminary data.</text>
</comment>
<dbReference type="Gene3D" id="2.60.40.1120">
    <property type="entry name" value="Carboxypeptidase-like, regulatory domain"/>
    <property type="match status" value="1"/>
</dbReference>
<dbReference type="SUPFAM" id="SSF52743">
    <property type="entry name" value="Subtilisin-like"/>
    <property type="match status" value="1"/>
</dbReference>
<keyword evidence="11" id="KW-1185">Reference proteome</keyword>
<dbReference type="PANTHER" id="PTHR43399:SF4">
    <property type="entry name" value="CELL WALL-ASSOCIATED PROTEASE"/>
    <property type="match status" value="1"/>
</dbReference>
<feature type="region of interest" description="Disordered" evidence="6">
    <location>
        <begin position="383"/>
        <end position="428"/>
    </location>
</feature>
<feature type="compositionally biased region" description="Polar residues" evidence="6">
    <location>
        <begin position="383"/>
        <end position="395"/>
    </location>
</feature>
<dbReference type="InterPro" id="IPR028096">
    <property type="entry name" value="EfeO_Cupredoxin"/>
</dbReference>
<keyword evidence="2 5" id="KW-0645">Protease</keyword>
<evidence type="ECO:0000256" key="3">
    <source>
        <dbReference type="ARBA" id="ARBA00022801"/>
    </source>
</evidence>
<comment type="similarity">
    <text evidence="1 5">Belongs to the peptidase S8 family.</text>
</comment>
<evidence type="ECO:0000256" key="6">
    <source>
        <dbReference type="SAM" id="MobiDB-lite"/>
    </source>
</evidence>
<feature type="chain" id="PRO_5047398913" description="Bacillopeptidase F" evidence="7">
    <location>
        <begin position="24"/>
        <end position="747"/>
    </location>
</feature>
<feature type="active site" description="Charge relay system" evidence="5">
    <location>
        <position position="240"/>
    </location>
</feature>
<accession>A0ABP9WWY2</accession>
<dbReference type="PANTHER" id="PTHR43399">
    <property type="entry name" value="SUBTILISIN-RELATED"/>
    <property type="match status" value="1"/>
</dbReference>
<dbReference type="PRINTS" id="PR00723">
    <property type="entry name" value="SUBTILISIN"/>
</dbReference>
<dbReference type="CDD" id="cd07481">
    <property type="entry name" value="Peptidases_S8_BacillopeptidaseF-like"/>
    <property type="match status" value="1"/>
</dbReference>
<evidence type="ECO:0008006" key="12">
    <source>
        <dbReference type="Google" id="ProtNLM"/>
    </source>
</evidence>
<feature type="active site" description="Charge relay system" evidence="5">
    <location>
        <position position="427"/>
    </location>
</feature>
<dbReference type="InterPro" id="IPR013784">
    <property type="entry name" value="Carb-bd-like_fold"/>
</dbReference>
<name>A0ABP9WWY2_9CHLR</name>
<evidence type="ECO:0000259" key="9">
    <source>
        <dbReference type="Pfam" id="PF13473"/>
    </source>
</evidence>
<dbReference type="PROSITE" id="PS00138">
    <property type="entry name" value="SUBTILASE_SER"/>
    <property type="match status" value="1"/>
</dbReference>
<dbReference type="SUPFAM" id="SSF49452">
    <property type="entry name" value="Starch-binding domain-like"/>
    <property type="match status" value="1"/>
</dbReference>
<dbReference type="Gene3D" id="2.60.40.420">
    <property type="entry name" value="Cupredoxins - blue copper proteins"/>
    <property type="match status" value="1"/>
</dbReference>
<dbReference type="InterPro" id="IPR023828">
    <property type="entry name" value="Peptidase_S8_Ser-AS"/>
</dbReference>
<feature type="domain" description="Peptidase S8/S53" evidence="8">
    <location>
        <begin position="176"/>
        <end position="487"/>
    </location>
</feature>
<evidence type="ECO:0000313" key="11">
    <source>
        <dbReference type="Proteomes" id="UP001428290"/>
    </source>
</evidence>
<evidence type="ECO:0000313" key="10">
    <source>
        <dbReference type="EMBL" id="GAA5527707.1"/>
    </source>
</evidence>
<dbReference type="Pfam" id="PF13473">
    <property type="entry name" value="Cupredoxin_1"/>
    <property type="match status" value="1"/>
</dbReference>
<dbReference type="PROSITE" id="PS51892">
    <property type="entry name" value="SUBTILASE"/>
    <property type="match status" value="1"/>
</dbReference>
<dbReference type="Pfam" id="PF00082">
    <property type="entry name" value="Peptidase_S8"/>
    <property type="match status" value="1"/>
</dbReference>
<dbReference type="InterPro" id="IPR008972">
    <property type="entry name" value="Cupredoxin"/>
</dbReference>
<dbReference type="RefSeq" id="WP_345721326.1">
    <property type="nucleotide sequence ID" value="NZ_BAABRU010000004.1"/>
</dbReference>
<evidence type="ECO:0000256" key="5">
    <source>
        <dbReference type="PROSITE-ProRule" id="PRU01240"/>
    </source>
</evidence>
<evidence type="ECO:0000259" key="8">
    <source>
        <dbReference type="Pfam" id="PF00082"/>
    </source>
</evidence>